<feature type="domain" description="Poly A polymerase head" evidence="5">
    <location>
        <begin position="38"/>
        <end position="179"/>
    </location>
</feature>
<dbReference type="CDD" id="cd05398">
    <property type="entry name" value="NT_ClassII-CCAase"/>
    <property type="match status" value="1"/>
</dbReference>
<accession>A0AAE9WIZ6</accession>
<dbReference type="GO" id="GO:0052929">
    <property type="term" value="F:ATP:3'-cytidine-cytidine-tRNA adenylyltransferase activity"/>
    <property type="evidence" value="ECO:0007669"/>
    <property type="project" value="TreeGrafter"/>
</dbReference>
<dbReference type="PANTHER" id="PTHR13734:SF9">
    <property type="entry name" value="TRNA NUCLEOTIDYLTRANSFERASE CCA2"/>
    <property type="match status" value="1"/>
</dbReference>
<reference evidence="6 7" key="1">
    <citation type="journal article" date="2023" name="G3 (Bethesda)">
        <title>A high-quality reference genome for the fission yeast Schizosaccharomyces osmophilus.</title>
        <authorList>
            <person name="Jia G.S."/>
            <person name="Zhang W.C."/>
            <person name="Liang Y."/>
            <person name="Liu X.H."/>
            <person name="Rhind N."/>
            <person name="Pidoux A."/>
            <person name="Brysch-Herzberg M."/>
            <person name="Du L.L."/>
        </authorList>
    </citation>
    <scope>NUCLEOTIDE SEQUENCE [LARGE SCALE GENOMIC DNA]</scope>
    <source>
        <strain evidence="6 7">CBS 15793</strain>
    </source>
</reference>
<organism evidence="6 7">
    <name type="scientific">Schizosaccharomyces osmophilus</name>
    <dbReference type="NCBI Taxonomy" id="2545709"/>
    <lineage>
        <taxon>Eukaryota</taxon>
        <taxon>Fungi</taxon>
        <taxon>Dikarya</taxon>
        <taxon>Ascomycota</taxon>
        <taxon>Taphrinomycotina</taxon>
        <taxon>Schizosaccharomycetes</taxon>
        <taxon>Schizosaccharomycetales</taxon>
        <taxon>Schizosaccharomycetaceae</taxon>
        <taxon>Schizosaccharomyces</taxon>
    </lineage>
</organism>
<dbReference type="InterPro" id="IPR043519">
    <property type="entry name" value="NT_sf"/>
</dbReference>
<evidence type="ECO:0000256" key="4">
    <source>
        <dbReference type="RuleBase" id="RU003953"/>
    </source>
</evidence>
<dbReference type="PANTHER" id="PTHR13734">
    <property type="entry name" value="TRNA-NUCLEOTIDYLTRANSFERASE"/>
    <property type="match status" value="1"/>
</dbReference>
<evidence type="ECO:0000256" key="2">
    <source>
        <dbReference type="ARBA" id="ARBA00022679"/>
    </source>
</evidence>
<protein>
    <submittedName>
        <fullName evidence="6">ATP 3'tRNA nucleotidyltransferase Cca2</fullName>
    </submittedName>
</protein>
<dbReference type="SUPFAM" id="SSF81301">
    <property type="entry name" value="Nucleotidyltransferase"/>
    <property type="match status" value="1"/>
</dbReference>
<dbReference type="Gene3D" id="1.10.3090.10">
    <property type="entry name" value="cca-adding enzyme, domain 2"/>
    <property type="match status" value="1"/>
</dbReference>
<evidence type="ECO:0000313" key="6">
    <source>
        <dbReference type="EMBL" id="WBW75366.1"/>
    </source>
</evidence>
<dbReference type="Proteomes" id="UP001212411">
    <property type="component" value="Chromosome 3"/>
</dbReference>
<dbReference type="GO" id="GO:0003723">
    <property type="term" value="F:RNA binding"/>
    <property type="evidence" value="ECO:0007669"/>
    <property type="project" value="UniProtKB-KW"/>
</dbReference>
<dbReference type="EMBL" id="CP115613">
    <property type="protein sequence ID" value="WBW75366.1"/>
    <property type="molecule type" value="Genomic_DNA"/>
</dbReference>
<dbReference type="Gene3D" id="3.30.460.10">
    <property type="entry name" value="Beta Polymerase, domain 2"/>
    <property type="match status" value="1"/>
</dbReference>
<evidence type="ECO:0000256" key="3">
    <source>
        <dbReference type="ARBA" id="ARBA00022884"/>
    </source>
</evidence>
<comment type="similarity">
    <text evidence="1 4">Belongs to the tRNA nucleotidyltransferase/poly(A) polymerase family.</text>
</comment>
<keyword evidence="2 4" id="KW-0808">Transferase</keyword>
<dbReference type="Pfam" id="PF01743">
    <property type="entry name" value="PolyA_pol"/>
    <property type="match status" value="1"/>
</dbReference>
<dbReference type="SUPFAM" id="SSF81891">
    <property type="entry name" value="Poly A polymerase C-terminal region-like"/>
    <property type="match status" value="1"/>
</dbReference>
<dbReference type="InterPro" id="IPR002646">
    <property type="entry name" value="PolA_pol_head_dom"/>
</dbReference>
<dbReference type="GO" id="GO:0001680">
    <property type="term" value="P:tRNA 3'-terminal CCA addition"/>
    <property type="evidence" value="ECO:0007669"/>
    <property type="project" value="TreeGrafter"/>
</dbReference>
<evidence type="ECO:0000313" key="7">
    <source>
        <dbReference type="Proteomes" id="UP001212411"/>
    </source>
</evidence>
<keyword evidence="3 4" id="KW-0694">RNA-binding</keyword>
<dbReference type="GeneID" id="80877987"/>
<evidence type="ECO:0000256" key="1">
    <source>
        <dbReference type="ARBA" id="ARBA00007265"/>
    </source>
</evidence>
<evidence type="ECO:0000259" key="5">
    <source>
        <dbReference type="Pfam" id="PF01743"/>
    </source>
</evidence>
<dbReference type="AlphaFoldDB" id="A0AAE9WIZ6"/>
<keyword evidence="7" id="KW-1185">Reference proteome</keyword>
<dbReference type="KEGG" id="som:SOMG_04514"/>
<name>A0AAE9WIZ6_9SCHI</name>
<sequence>MTSKLILSDVEKSVVHLLKKTAEFIEQGHGTNAHVEVRLAGGWVRDKLLGLSSDDLDVTLKKINGIDFAKAILEYVNMLDPKTAVPYKQSIGKLTVNPDQSKHLETATLTLYGLDIDFVGLREETYDDKSRIPVVRQGTIETDTYRRDFTVNSLFYNIRSEQIEDITKRGFADLKNKNLVTPISPIRSFLEDPLRILRGLRFASRFNFALDPSLHDAIQNLGVQKAFNIKVSKERVGEEVEKMLRGPNPDLSLHLIYSSNASSFMFGPVPEGKNEVPQKATESVVYLFKQFQELFSRIPSLSDDDRFSIWLFAALLPWAQQSIIQKKKLTYIPAALARDNLKLNNHVVTQLNTNCLYADVFDTLANDLAKASRSELGNVIRQVGKNWTIVFLSSLLYSYCKQEDAQLANVFEKFSKLYNLIYDQNLQKSYEVKPLLDGKQIIEKMEIKPGPELKTIMEQMISWQFENPEGTVNDLITYLRSLKEIMEGK</sequence>
<proteinExistence type="inferred from homology"/>
<gene>
    <name evidence="6" type="primary">cca2</name>
    <name evidence="6" type="ORF">SOMG_04514</name>
</gene>
<dbReference type="RefSeq" id="XP_056039609.1">
    <property type="nucleotide sequence ID" value="XM_056183298.1"/>
</dbReference>